<gene>
    <name evidence="13" type="ORF">SAMN05660686_00658</name>
</gene>
<dbReference type="GO" id="GO:0004386">
    <property type="term" value="F:helicase activity"/>
    <property type="evidence" value="ECO:0007669"/>
    <property type="project" value="UniProtKB-KW"/>
</dbReference>
<keyword evidence="3" id="KW-0378">Hydrolase</keyword>
<dbReference type="EMBL" id="FNBW01000002">
    <property type="protein sequence ID" value="SDF23145.1"/>
    <property type="molecule type" value="Genomic_DNA"/>
</dbReference>
<keyword evidence="14" id="KW-1185">Reference proteome</keyword>
<dbReference type="PIRSF" id="PIRSF037307">
    <property type="entry name" value="Lhr-like_helic_prd"/>
    <property type="match status" value="1"/>
</dbReference>
<feature type="region of interest" description="Disordered" evidence="10">
    <location>
        <begin position="102"/>
        <end position="123"/>
    </location>
</feature>
<evidence type="ECO:0000256" key="6">
    <source>
        <dbReference type="ARBA" id="ARBA00023125"/>
    </source>
</evidence>
<dbReference type="InterPro" id="IPR027417">
    <property type="entry name" value="P-loop_NTPase"/>
</dbReference>
<keyword evidence="8" id="KW-0413">Isomerase</keyword>
<evidence type="ECO:0000256" key="4">
    <source>
        <dbReference type="ARBA" id="ARBA00022806"/>
    </source>
</evidence>
<evidence type="ECO:0000259" key="11">
    <source>
        <dbReference type="PROSITE" id="PS51192"/>
    </source>
</evidence>
<accession>A0A8G2BEM6</accession>
<dbReference type="CDD" id="cd18796">
    <property type="entry name" value="SF2_C_LHR"/>
    <property type="match status" value="1"/>
</dbReference>
<dbReference type="InterPro" id="IPR052511">
    <property type="entry name" value="ATP-dep_Helicase"/>
</dbReference>
<evidence type="ECO:0000256" key="5">
    <source>
        <dbReference type="ARBA" id="ARBA00022840"/>
    </source>
</evidence>
<comment type="similarity">
    <text evidence="9">Belongs to the Lhr helicase family. Lhr-Core subfamily.</text>
</comment>
<evidence type="ECO:0000313" key="13">
    <source>
        <dbReference type="EMBL" id="SDF23145.1"/>
    </source>
</evidence>
<dbReference type="AlphaFoldDB" id="A0A8G2BEM6"/>
<evidence type="ECO:0000256" key="7">
    <source>
        <dbReference type="ARBA" id="ARBA00023204"/>
    </source>
</evidence>
<dbReference type="InterPro" id="IPR013701">
    <property type="entry name" value="Lhr-like_DEAD/DEAH_assoc"/>
</dbReference>
<dbReference type="InterPro" id="IPR014001">
    <property type="entry name" value="Helicase_ATP-bd"/>
</dbReference>
<evidence type="ECO:0000259" key="12">
    <source>
        <dbReference type="PROSITE" id="PS51194"/>
    </source>
</evidence>
<evidence type="ECO:0000256" key="8">
    <source>
        <dbReference type="ARBA" id="ARBA00023235"/>
    </source>
</evidence>
<evidence type="ECO:0000256" key="9">
    <source>
        <dbReference type="ARBA" id="ARBA00093467"/>
    </source>
</evidence>
<feature type="domain" description="Helicase ATP-binding" evidence="11">
    <location>
        <begin position="33"/>
        <end position="211"/>
    </location>
</feature>
<dbReference type="NCBIfam" id="TIGR04121">
    <property type="entry name" value="DEXH_lig_assoc"/>
    <property type="match status" value="1"/>
</dbReference>
<dbReference type="Pfam" id="PF00271">
    <property type="entry name" value="Helicase_C"/>
    <property type="match status" value="1"/>
</dbReference>
<dbReference type="Pfam" id="PF08494">
    <property type="entry name" value="DEAD_assoc"/>
    <property type="match status" value="1"/>
</dbReference>
<dbReference type="PANTHER" id="PTHR47962:SF3">
    <property type="entry name" value="LARGE ATP-DEPENDENT HELICASE-RELATED PROTEIN"/>
    <property type="match status" value="1"/>
</dbReference>
<evidence type="ECO:0000256" key="1">
    <source>
        <dbReference type="ARBA" id="ARBA00022741"/>
    </source>
</evidence>
<organism evidence="13 14">
    <name type="scientific">Thalassobaculum litoreum DSM 18839</name>
    <dbReference type="NCBI Taxonomy" id="1123362"/>
    <lineage>
        <taxon>Bacteria</taxon>
        <taxon>Pseudomonadati</taxon>
        <taxon>Pseudomonadota</taxon>
        <taxon>Alphaproteobacteria</taxon>
        <taxon>Rhodospirillales</taxon>
        <taxon>Thalassobaculaceae</taxon>
        <taxon>Thalassobaculum</taxon>
    </lineage>
</organism>
<dbReference type="PROSITE" id="PS51194">
    <property type="entry name" value="HELICASE_CTER"/>
    <property type="match status" value="1"/>
</dbReference>
<protein>
    <submittedName>
        <fullName evidence="13">ATP-dependent helicase Lhr and Lhr-like helicase</fullName>
    </submittedName>
</protein>
<reference evidence="13 14" key="1">
    <citation type="submission" date="2016-10" db="EMBL/GenBank/DDBJ databases">
        <authorList>
            <person name="Varghese N."/>
            <person name="Submissions S."/>
        </authorList>
    </citation>
    <scope>NUCLEOTIDE SEQUENCE [LARGE SCALE GENOMIC DNA]</scope>
    <source>
        <strain evidence="13 14">DSM 18839</strain>
    </source>
</reference>
<keyword evidence="2" id="KW-0227">DNA damage</keyword>
<evidence type="ECO:0000256" key="10">
    <source>
        <dbReference type="SAM" id="MobiDB-lite"/>
    </source>
</evidence>
<evidence type="ECO:0000256" key="2">
    <source>
        <dbReference type="ARBA" id="ARBA00022763"/>
    </source>
</evidence>
<dbReference type="Pfam" id="PF00270">
    <property type="entry name" value="DEAD"/>
    <property type="match status" value="1"/>
</dbReference>
<feature type="domain" description="Helicase C-terminal" evidence="12">
    <location>
        <begin position="251"/>
        <end position="402"/>
    </location>
</feature>
<dbReference type="GO" id="GO:0016887">
    <property type="term" value="F:ATP hydrolysis activity"/>
    <property type="evidence" value="ECO:0007669"/>
    <property type="project" value="TreeGrafter"/>
</dbReference>
<proteinExistence type="inferred from homology"/>
<keyword evidence="7" id="KW-0234">DNA repair</keyword>
<evidence type="ECO:0000313" key="14">
    <source>
        <dbReference type="Proteomes" id="UP000198615"/>
    </source>
</evidence>
<keyword evidence="6" id="KW-0238">DNA-binding</keyword>
<dbReference type="SMART" id="SM00490">
    <property type="entry name" value="HELICc"/>
    <property type="match status" value="1"/>
</dbReference>
<comment type="caution">
    <text evidence="13">The sequence shown here is derived from an EMBL/GenBank/DDBJ whole genome shotgun (WGS) entry which is preliminary data.</text>
</comment>
<evidence type="ECO:0000256" key="3">
    <source>
        <dbReference type="ARBA" id="ARBA00022801"/>
    </source>
</evidence>
<dbReference type="SMART" id="SM00487">
    <property type="entry name" value="DEXDc"/>
    <property type="match status" value="1"/>
</dbReference>
<keyword evidence="5" id="KW-0067">ATP-binding</keyword>
<dbReference type="GO" id="GO:0006281">
    <property type="term" value="P:DNA repair"/>
    <property type="evidence" value="ECO:0007669"/>
    <property type="project" value="UniProtKB-KW"/>
</dbReference>
<dbReference type="Gene3D" id="3.40.50.300">
    <property type="entry name" value="P-loop containing nucleotide triphosphate hydrolases"/>
    <property type="match status" value="2"/>
</dbReference>
<dbReference type="InterPro" id="IPR026362">
    <property type="entry name" value="DEXH_lig_assoc"/>
</dbReference>
<keyword evidence="1" id="KW-0547">Nucleotide-binding</keyword>
<dbReference type="Proteomes" id="UP000198615">
    <property type="component" value="Unassembled WGS sequence"/>
</dbReference>
<dbReference type="InterPro" id="IPR017170">
    <property type="entry name" value="Lhr-like"/>
</dbReference>
<name>A0A8G2BEM6_9PROT</name>
<dbReference type="PANTHER" id="PTHR47962">
    <property type="entry name" value="ATP-DEPENDENT HELICASE LHR-RELATED-RELATED"/>
    <property type="match status" value="1"/>
</dbReference>
<dbReference type="GO" id="GO:0005524">
    <property type="term" value="F:ATP binding"/>
    <property type="evidence" value="ECO:0007669"/>
    <property type="project" value="UniProtKB-KW"/>
</dbReference>
<sequence>MNHTPPLPTLPPAFQAWFAAKGWAPHPHQLEMLAAARAGRSALLIAPTGGGKTLAGFLASLVELAEDPRAGLHTLYISPLKALAVDIHRNLTAPIEEMGLAVTAETRTGDTPASKRQRQRRKPPHILLTTPESLALLLSYPDAGEIFAGLRCVVVDELHALAGTKRGELLALALARLGTLAPEARRVGLSATVAHPAALEAYLSKTGRAPAEDVTVVRGGEAAQAEVKILLPGGEKDEDRLPWSGHMGLYAIDRIYAAIQAHRTTLVFVNTRAQAELIFQALWHANEDHLPIALHHGSLAAEQRRKVEAVMAKGGLRAVVATSSLDLGIDWAAVDLVLQVGAPKGTSRLLQRIGRANHRLDEPSRALLVPANRFEVLECKAALDAMRAGELDGDPPRPGGLDVLAQHVLGTACAAPFDPADLYAEVITAAPYADLDRESFDAVVEFVRTGGYALKVYDRFQRIRPNADGRLEVADKRVAQSYRMNVGTIVEAVTVKVRMGRGRILGEIEEYFVQWLRPGDTFLFAGRLLTFQAMRENFVDCTPGGEGEPAVPAYMGGKLPLTTQLAHRVRGMLEDSASWPTLPGPVEEWLELQRWRSVLPRADSLLVETFPRADREYLVAYTFAGRNAHQTLGMLLTRRMERMGLGPLGFVATDYVIAVWSVKACEDVDALFDQDMLGDDLEEWMAESSLLKRTFRNVAVIAGLIERKLPGHEKTGRQVTFNADLIYDVLRKHQPDHILLQATQEDAARGLTDIRRLSDLLVGVQGKIVHRRLDRVSPLAVPILLEVGKEQVAGGAIEALMDDFAETLIEEAIGGDMQGSLQI</sequence>
<dbReference type="PROSITE" id="PS51192">
    <property type="entry name" value="HELICASE_ATP_BIND_1"/>
    <property type="match status" value="1"/>
</dbReference>
<dbReference type="Pfam" id="PF19306">
    <property type="entry name" value="WHD_Lhr"/>
    <property type="match status" value="1"/>
</dbReference>
<keyword evidence="4 13" id="KW-0347">Helicase</keyword>
<dbReference type="RefSeq" id="WP_093148172.1">
    <property type="nucleotide sequence ID" value="NZ_FNBW01000002.1"/>
</dbReference>
<dbReference type="InterPro" id="IPR045628">
    <property type="entry name" value="Lhr_WH_dom"/>
</dbReference>
<dbReference type="GO" id="GO:0003677">
    <property type="term" value="F:DNA binding"/>
    <property type="evidence" value="ECO:0007669"/>
    <property type="project" value="UniProtKB-KW"/>
</dbReference>
<dbReference type="OrthoDB" id="9815222at2"/>
<dbReference type="SUPFAM" id="SSF52540">
    <property type="entry name" value="P-loop containing nucleoside triphosphate hydrolases"/>
    <property type="match status" value="1"/>
</dbReference>
<dbReference type="InterPro" id="IPR001650">
    <property type="entry name" value="Helicase_C-like"/>
</dbReference>
<dbReference type="InterPro" id="IPR011545">
    <property type="entry name" value="DEAD/DEAH_box_helicase_dom"/>
</dbReference>